<reference evidence="2" key="2">
    <citation type="submission" date="2020-07" db="EMBL/GenBank/DDBJ databases">
        <authorList>
            <person name="Vera ALvarez R."/>
            <person name="Arias-Moreno D.M."/>
            <person name="Jimenez-Jacinto V."/>
            <person name="Jimenez-Bremont J.F."/>
            <person name="Swaminathan K."/>
            <person name="Moose S.P."/>
            <person name="Guerrero-Gonzalez M.L."/>
            <person name="Marino-Ramirez L."/>
            <person name="Landsman D."/>
            <person name="Rodriguez-Kessler M."/>
            <person name="Delgado-Sanchez P."/>
        </authorList>
    </citation>
    <scope>NUCLEOTIDE SEQUENCE</scope>
    <source>
        <tissue evidence="2">Cladode</tissue>
    </source>
</reference>
<dbReference type="EMBL" id="GISG01214716">
    <property type="protein sequence ID" value="MBA4662090.1"/>
    <property type="molecule type" value="Transcribed_RNA"/>
</dbReference>
<name>A0A7C9AAL0_OPUST</name>
<evidence type="ECO:0000313" key="2">
    <source>
        <dbReference type="EMBL" id="MBA4662090.1"/>
    </source>
</evidence>
<reference evidence="2" key="1">
    <citation type="journal article" date="2013" name="J. Plant Res.">
        <title>Effect of fungi and light on seed germination of three Opuntia species from semiarid lands of central Mexico.</title>
        <authorList>
            <person name="Delgado-Sanchez P."/>
            <person name="Jimenez-Bremont J.F."/>
            <person name="Guerrero-Gonzalez Mde L."/>
            <person name="Flores J."/>
        </authorList>
    </citation>
    <scope>NUCLEOTIDE SEQUENCE</scope>
    <source>
        <tissue evidence="2">Cladode</tissue>
    </source>
</reference>
<dbReference type="AlphaFoldDB" id="A0A7C9AAL0"/>
<proteinExistence type="predicted"/>
<organism evidence="2">
    <name type="scientific">Opuntia streptacantha</name>
    <name type="common">Prickly pear cactus</name>
    <name type="synonym">Opuntia cardona</name>
    <dbReference type="NCBI Taxonomy" id="393608"/>
    <lineage>
        <taxon>Eukaryota</taxon>
        <taxon>Viridiplantae</taxon>
        <taxon>Streptophyta</taxon>
        <taxon>Embryophyta</taxon>
        <taxon>Tracheophyta</taxon>
        <taxon>Spermatophyta</taxon>
        <taxon>Magnoliopsida</taxon>
        <taxon>eudicotyledons</taxon>
        <taxon>Gunneridae</taxon>
        <taxon>Pentapetalae</taxon>
        <taxon>Caryophyllales</taxon>
        <taxon>Cactineae</taxon>
        <taxon>Cactaceae</taxon>
        <taxon>Opuntioideae</taxon>
        <taxon>Opuntia</taxon>
    </lineage>
</organism>
<evidence type="ECO:0000256" key="1">
    <source>
        <dbReference type="SAM" id="MobiDB-lite"/>
    </source>
</evidence>
<sequence length="134" mass="14301">MSPGWNASHSPPQSRKRTAAVSSATSAKQVLLWPSIVILPLSKSMNLASILFSGAGTMSFKESIMGEYSFVPALTQAKGPDQRARWALLGSVRTPPSRSPATVRFLSSRLRLGAAVRPPAGHRRSLLARNPPPG</sequence>
<accession>A0A7C9AAL0</accession>
<protein>
    <submittedName>
        <fullName evidence="2">Uncharacterized protein</fullName>
    </submittedName>
</protein>
<feature type="compositionally biased region" description="Polar residues" evidence="1">
    <location>
        <begin position="1"/>
        <end position="13"/>
    </location>
</feature>
<feature type="region of interest" description="Disordered" evidence="1">
    <location>
        <begin position="1"/>
        <end position="21"/>
    </location>
</feature>